<evidence type="ECO:0000313" key="1">
    <source>
        <dbReference type="EMBL" id="MBR7784402.1"/>
    </source>
</evidence>
<dbReference type="EMBL" id="JAGSPN010000177">
    <property type="protein sequence ID" value="MBR7784402.1"/>
    <property type="molecule type" value="Genomic_DNA"/>
</dbReference>
<dbReference type="Pfam" id="PF10974">
    <property type="entry name" value="DUF2804"/>
    <property type="match status" value="1"/>
</dbReference>
<gene>
    <name evidence="1" type="ORF">KDM89_19910</name>
</gene>
<dbReference type="InterPro" id="IPR021243">
    <property type="entry name" value="DUF2804"/>
</dbReference>
<proteinExistence type="predicted"/>
<reference evidence="1" key="1">
    <citation type="submission" date="2021-04" db="EMBL/GenBank/DDBJ databases">
        <title>novel species isolated from subtropical streams in China.</title>
        <authorList>
            <person name="Lu H."/>
        </authorList>
    </citation>
    <scope>NUCLEOTIDE SEQUENCE</scope>
    <source>
        <strain evidence="1">LFS511W</strain>
    </source>
</reference>
<sequence length="93" mass="10592">MITSLPEAPASVLDEKNAVLFGQYVGAPERIDWTGLAQPFRRHPLWQVLHHKHWNYVALATDEIFCGIAIVDVGWTNTAFAYVFDRRARKIIA</sequence>
<accession>A0A941DRL4</accession>
<feature type="non-terminal residue" evidence="1">
    <location>
        <position position="93"/>
    </location>
</feature>
<evidence type="ECO:0000313" key="2">
    <source>
        <dbReference type="Proteomes" id="UP000680067"/>
    </source>
</evidence>
<dbReference type="Proteomes" id="UP000680067">
    <property type="component" value="Unassembled WGS sequence"/>
</dbReference>
<dbReference type="AlphaFoldDB" id="A0A941DRL4"/>
<organism evidence="1 2">
    <name type="scientific">Undibacterium luofuense</name>
    <dbReference type="NCBI Taxonomy" id="2828733"/>
    <lineage>
        <taxon>Bacteria</taxon>
        <taxon>Pseudomonadati</taxon>
        <taxon>Pseudomonadota</taxon>
        <taxon>Betaproteobacteria</taxon>
        <taxon>Burkholderiales</taxon>
        <taxon>Oxalobacteraceae</taxon>
        <taxon>Undibacterium</taxon>
    </lineage>
</organism>
<comment type="caution">
    <text evidence="1">The sequence shown here is derived from an EMBL/GenBank/DDBJ whole genome shotgun (WGS) entry which is preliminary data.</text>
</comment>
<protein>
    <submittedName>
        <fullName evidence="1">DUF2804 family protein</fullName>
    </submittedName>
</protein>
<name>A0A941DRL4_9BURK</name>
<keyword evidence="2" id="KW-1185">Reference proteome</keyword>